<evidence type="ECO:0008006" key="3">
    <source>
        <dbReference type="Google" id="ProtNLM"/>
    </source>
</evidence>
<comment type="caution">
    <text evidence="1">The sequence shown here is derived from an EMBL/GenBank/DDBJ whole genome shotgun (WGS) entry which is preliminary data.</text>
</comment>
<reference evidence="1" key="2">
    <citation type="submission" date="2021-08" db="EMBL/GenBank/DDBJ databases">
        <authorList>
            <person name="Tani A."/>
            <person name="Ola A."/>
            <person name="Ogura Y."/>
            <person name="Katsura K."/>
            <person name="Hayashi T."/>
        </authorList>
    </citation>
    <scope>NUCLEOTIDE SEQUENCE</scope>
    <source>
        <strain evidence="1">NBRC 15686</strain>
    </source>
</reference>
<sequence length="298" mass="33106">MARFTMEQMLDELRTIFLYEADHIAMGAGEEAAERFLGFPLREEEGEHEFCDLDPARVDLGRFQISKTFERAYGFVFEPGLTNALDEEVQDLLVFMQGTPRVGGRAGSAGVTHSFMGPDGLCQTIADAAYARWKLEIVERGEFTTRELALLANMSEGAVRNAMADKDEGGLRAIPGSKPVQVEFEEAKRWLAGRRGFKPTPVRLRDDPNLRSRFGSVQTAEELGELIQRLRVQFEPILSSSLKAWSAAEIASWEIGSFAFDAERAAELATGLDVDVPLFVGKALEVSLRRDAKPEVRS</sequence>
<reference evidence="1" key="1">
    <citation type="journal article" date="2021" name="Front. Microbiol.">
        <title>Comprehensive Comparative Genomics and Phenotyping of Methylobacterium Species.</title>
        <authorList>
            <person name="Alessa O."/>
            <person name="Ogura Y."/>
            <person name="Fujitani Y."/>
            <person name="Takami H."/>
            <person name="Hayashi T."/>
            <person name="Sahin N."/>
            <person name="Tani A."/>
        </authorList>
    </citation>
    <scope>NUCLEOTIDE SEQUENCE</scope>
    <source>
        <strain evidence="1">NBRC 15686</strain>
    </source>
</reference>
<gene>
    <name evidence="1" type="ORF">LNAOJCKE_0444</name>
</gene>
<dbReference type="RefSeq" id="WP_238222062.1">
    <property type="nucleotide sequence ID" value="NZ_BAAADH010000020.1"/>
</dbReference>
<keyword evidence="2" id="KW-1185">Reference proteome</keyword>
<dbReference type="Proteomes" id="UP001055039">
    <property type="component" value="Unassembled WGS sequence"/>
</dbReference>
<accession>A0ABQ4U733</accession>
<name>A0ABQ4U733_9HYPH</name>
<evidence type="ECO:0000313" key="1">
    <source>
        <dbReference type="EMBL" id="GJE63250.1"/>
    </source>
</evidence>
<dbReference type="EMBL" id="BPRC01000001">
    <property type="protein sequence ID" value="GJE63250.1"/>
    <property type="molecule type" value="Genomic_DNA"/>
</dbReference>
<evidence type="ECO:0000313" key="2">
    <source>
        <dbReference type="Proteomes" id="UP001055039"/>
    </source>
</evidence>
<proteinExistence type="predicted"/>
<organism evidence="1 2">
    <name type="scientific">Methylorubrum aminovorans</name>
    <dbReference type="NCBI Taxonomy" id="269069"/>
    <lineage>
        <taxon>Bacteria</taxon>
        <taxon>Pseudomonadati</taxon>
        <taxon>Pseudomonadota</taxon>
        <taxon>Alphaproteobacteria</taxon>
        <taxon>Hyphomicrobiales</taxon>
        <taxon>Methylobacteriaceae</taxon>
        <taxon>Methylorubrum</taxon>
    </lineage>
</organism>
<protein>
    <recommendedName>
        <fullName evidence="3">DNA-binding protein</fullName>
    </recommendedName>
</protein>